<reference evidence="1" key="1">
    <citation type="submission" date="2018-01" db="EMBL/GenBank/DDBJ databases">
        <authorList>
            <person name="Mao J.F."/>
        </authorList>
    </citation>
    <scope>NUCLEOTIDE SEQUENCE</scope>
    <source>
        <strain evidence="1">Huo1</strain>
        <tissue evidence="1">Leaf</tissue>
    </source>
</reference>
<comment type="caution">
    <text evidence="1">The sequence shown here is derived from an EMBL/GenBank/DDBJ whole genome shotgun (WGS) entry which is preliminary data.</text>
</comment>
<dbReference type="AlphaFoldDB" id="A0A8X8XWL7"/>
<reference evidence="1" key="2">
    <citation type="submission" date="2020-08" db="EMBL/GenBank/DDBJ databases">
        <title>Plant Genome Project.</title>
        <authorList>
            <person name="Zhang R.-G."/>
        </authorList>
    </citation>
    <scope>NUCLEOTIDE SEQUENCE</scope>
    <source>
        <strain evidence="1">Huo1</strain>
        <tissue evidence="1">Leaf</tissue>
    </source>
</reference>
<name>A0A8X8XWL7_SALSN</name>
<keyword evidence="2" id="KW-1185">Reference proteome</keyword>
<sequence length="347" mass="39892">MWEESQRRREMPFSKCGFKFRVYALETVEMVENQKHFSGNRPATRVEREKSQRGFSEKWVTDDRKGEEPTTVLIMLEEVLKNLRINLLLVSMILTTIGPNSKKRKRGGRDTPEKLIESVPDHVKQLDRLALKPEPVDDAYTDPRWTWFKGCLGALDGTYINVTVPIADTPRTFKPHVKLDNKGINELEMATHPFHQIVLVFESSPPMLHPYLPRVVFECTSPHPPFGHQIHDRFNCPQQDMALPKAIWDLNAAIDVRWGERNGKCWMISSEFTVNVSLRWTMCCAVKPLYIENSNIHQSEGEMIVVYDTSSTNKLSPSGGEEEPIGKLLNLHPISYSIRPNEPTVER</sequence>
<protein>
    <recommendedName>
        <fullName evidence="3">DDE Tnp4 domain-containing protein</fullName>
    </recommendedName>
</protein>
<proteinExistence type="predicted"/>
<evidence type="ECO:0000313" key="1">
    <source>
        <dbReference type="EMBL" id="KAG6421806.1"/>
    </source>
</evidence>
<dbReference type="EMBL" id="PNBA02000006">
    <property type="protein sequence ID" value="KAG6421806.1"/>
    <property type="molecule type" value="Genomic_DNA"/>
</dbReference>
<dbReference type="Proteomes" id="UP000298416">
    <property type="component" value="Unassembled WGS sequence"/>
</dbReference>
<accession>A0A8X8XWL7</accession>
<organism evidence="1">
    <name type="scientific">Salvia splendens</name>
    <name type="common">Scarlet sage</name>
    <dbReference type="NCBI Taxonomy" id="180675"/>
    <lineage>
        <taxon>Eukaryota</taxon>
        <taxon>Viridiplantae</taxon>
        <taxon>Streptophyta</taxon>
        <taxon>Embryophyta</taxon>
        <taxon>Tracheophyta</taxon>
        <taxon>Spermatophyta</taxon>
        <taxon>Magnoliopsida</taxon>
        <taxon>eudicotyledons</taxon>
        <taxon>Gunneridae</taxon>
        <taxon>Pentapetalae</taxon>
        <taxon>asterids</taxon>
        <taxon>lamiids</taxon>
        <taxon>Lamiales</taxon>
        <taxon>Lamiaceae</taxon>
        <taxon>Nepetoideae</taxon>
        <taxon>Mentheae</taxon>
        <taxon>Salviinae</taxon>
        <taxon>Salvia</taxon>
        <taxon>Salvia subgen. Calosphace</taxon>
        <taxon>core Calosphace</taxon>
    </lineage>
</organism>
<gene>
    <name evidence="1" type="ORF">SASPL_118363</name>
</gene>
<evidence type="ECO:0008006" key="3">
    <source>
        <dbReference type="Google" id="ProtNLM"/>
    </source>
</evidence>
<evidence type="ECO:0000313" key="2">
    <source>
        <dbReference type="Proteomes" id="UP000298416"/>
    </source>
</evidence>